<keyword evidence="2" id="KW-0808">Transferase</keyword>
<organism evidence="2 3">
    <name type="scientific">Theileria orientalis</name>
    <dbReference type="NCBI Taxonomy" id="68886"/>
    <lineage>
        <taxon>Eukaryota</taxon>
        <taxon>Sar</taxon>
        <taxon>Alveolata</taxon>
        <taxon>Apicomplexa</taxon>
        <taxon>Aconoidasida</taxon>
        <taxon>Piroplasmida</taxon>
        <taxon>Theileriidae</taxon>
        <taxon>Theileria</taxon>
    </lineage>
</organism>
<dbReference type="EMBL" id="CP056070">
    <property type="protein sequence ID" value="UVC49608.1"/>
    <property type="molecule type" value="Genomic_DNA"/>
</dbReference>
<reference evidence="2" key="1">
    <citation type="submission" date="2022-07" db="EMBL/GenBank/DDBJ databases">
        <title>Evaluation of T. orientalis genome assembly methods using nanopore sequencing and analysis of variation between genomes.</title>
        <authorList>
            <person name="Yam J."/>
            <person name="Micallef M.L."/>
            <person name="Liu M."/>
            <person name="Djordjevic S.P."/>
            <person name="Bogema D.R."/>
            <person name="Jenkins C."/>
        </authorList>
    </citation>
    <scope>NUCLEOTIDE SEQUENCE</scope>
    <source>
        <strain evidence="2">Goon Nure</strain>
    </source>
</reference>
<name>A0A976SIR6_THEOR</name>
<proteinExistence type="predicted"/>
<protein>
    <submittedName>
        <fullName evidence="2">Non-specific serine/threonine protein kinase</fullName>
        <ecNumber evidence="2">2.7.11.1</ecNumber>
    </submittedName>
</protein>
<dbReference type="GO" id="GO:0004674">
    <property type="term" value="F:protein serine/threonine kinase activity"/>
    <property type="evidence" value="ECO:0007669"/>
    <property type="project" value="UniProtKB-KW"/>
</dbReference>
<keyword evidence="1" id="KW-0812">Transmembrane</keyword>
<evidence type="ECO:0000256" key="1">
    <source>
        <dbReference type="SAM" id="Phobius"/>
    </source>
</evidence>
<dbReference type="Proteomes" id="UP000244811">
    <property type="component" value="Chromosome 3"/>
</dbReference>
<feature type="transmembrane region" description="Helical" evidence="1">
    <location>
        <begin position="95"/>
        <end position="115"/>
    </location>
</feature>
<dbReference type="AlphaFoldDB" id="A0A976SIR6"/>
<keyword evidence="2" id="KW-0418">Kinase</keyword>
<sequence>MTDSPSEDPLYGYRQQQRENYEARNHSNNRNTLFQDDVYTNIQANDRYSSGRLNGSVPSDPTLLGRFFGMLRNKANTLSNFLVPSYSSFTTSESISTVLFFTVVGFSLFFLFLLLF</sequence>
<dbReference type="EC" id="2.7.11.1" evidence="2"/>
<evidence type="ECO:0000313" key="3">
    <source>
        <dbReference type="Proteomes" id="UP000244811"/>
    </source>
</evidence>
<keyword evidence="2" id="KW-0723">Serine/threonine-protein kinase</keyword>
<keyword evidence="1" id="KW-1133">Transmembrane helix</keyword>
<gene>
    <name evidence="2" type="ORF">MACK_003713</name>
</gene>
<keyword evidence="1" id="KW-0472">Membrane</keyword>
<accession>A0A976SIR6</accession>
<evidence type="ECO:0000313" key="2">
    <source>
        <dbReference type="EMBL" id="UVC49608.1"/>
    </source>
</evidence>